<evidence type="ECO:0000313" key="2">
    <source>
        <dbReference type="Proteomes" id="UP000007875"/>
    </source>
</evidence>
<dbReference type="HOGENOM" id="CLU_2446270_0_0_1"/>
<reference evidence="1" key="3">
    <citation type="submission" date="2025-09" db="UniProtKB">
        <authorList>
            <consortium name="Ensembl"/>
        </authorList>
    </citation>
    <scope>IDENTIFICATION</scope>
</reference>
<protein>
    <submittedName>
        <fullName evidence="1">Uncharacterized protein</fullName>
    </submittedName>
</protein>
<accession>H2Z222</accession>
<evidence type="ECO:0000313" key="1">
    <source>
        <dbReference type="Ensembl" id="ENSCSAVP00000011634.1"/>
    </source>
</evidence>
<proteinExistence type="predicted"/>
<dbReference type="Ensembl" id="ENSCSAVT00000011769.1">
    <property type="protein sequence ID" value="ENSCSAVP00000011634.1"/>
    <property type="gene ID" value="ENSCSAVG00000006821.1"/>
</dbReference>
<dbReference type="Proteomes" id="UP000007875">
    <property type="component" value="Unassembled WGS sequence"/>
</dbReference>
<sequence length="90" mass="10442">KTLQKDWIEINHSTSTQRFVTKKNSLCHNEPDLTLISYFLIGLSFESMMGLSTRPFYFHIKFGVYVERLCARMINATIHIQNSETSAILD</sequence>
<dbReference type="InParanoid" id="H2Z222"/>
<dbReference type="AlphaFoldDB" id="H2Z222"/>
<name>H2Z222_CIOSA</name>
<reference evidence="1" key="2">
    <citation type="submission" date="2025-08" db="UniProtKB">
        <authorList>
            <consortium name="Ensembl"/>
        </authorList>
    </citation>
    <scope>IDENTIFICATION</scope>
</reference>
<organism evidence="1 2">
    <name type="scientific">Ciona savignyi</name>
    <name type="common">Pacific transparent sea squirt</name>
    <dbReference type="NCBI Taxonomy" id="51511"/>
    <lineage>
        <taxon>Eukaryota</taxon>
        <taxon>Metazoa</taxon>
        <taxon>Chordata</taxon>
        <taxon>Tunicata</taxon>
        <taxon>Ascidiacea</taxon>
        <taxon>Phlebobranchia</taxon>
        <taxon>Cionidae</taxon>
        <taxon>Ciona</taxon>
    </lineage>
</organism>
<reference evidence="2" key="1">
    <citation type="submission" date="2003-08" db="EMBL/GenBank/DDBJ databases">
        <authorList>
            <person name="Birren B."/>
            <person name="Nusbaum C."/>
            <person name="Abebe A."/>
            <person name="Abouelleil A."/>
            <person name="Adekoya E."/>
            <person name="Ait-zahra M."/>
            <person name="Allen N."/>
            <person name="Allen T."/>
            <person name="An P."/>
            <person name="Anderson M."/>
            <person name="Anderson S."/>
            <person name="Arachchi H."/>
            <person name="Armbruster J."/>
            <person name="Bachantsang P."/>
            <person name="Baldwin J."/>
            <person name="Barry A."/>
            <person name="Bayul T."/>
            <person name="Blitshsteyn B."/>
            <person name="Bloom T."/>
            <person name="Blye J."/>
            <person name="Boguslavskiy L."/>
            <person name="Borowsky M."/>
            <person name="Boukhgalter B."/>
            <person name="Brunache A."/>
            <person name="Butler J."/>
            <person name="Calixte N."/>
            <person name="Calvo S."/>
            <person name="Camarata J."/>
            <person name="Campo K."/>
            <person name="Chang J."/>
            <person name="Cheshatsang Y."/>
            <person name="Citroen M."/>
            <person name="Collymore A."/>
            <person name="Considine T."/>
            <person name="Cook A."/>
            <person name="Cooke P."/>
            <person name="Corum B."/>
            <person name="Cuomo C."/>
            <person name="David R."/>
            <person name="Dawoe T."/>
            <person name="Degray S."/>
            <person name="Dodge S."/>
            <person name="Dooley K."/>
            <person name="Dorje P."/>
            <person name="Dorjee K."/>
            <person name="Dorris L."/>
            <person name="Duffey N."/>
            <person name="Dupes A."/>
            <person name="Elkins T."/>
            <person name="Engels R."/>
            <person name="Erickson J."/>
            <person name="Farina A."/>
            <person name="Faro S."/>
            <person name="Ferreira P."/>
            <person name="Fischer H."/>
            <person name="Fitzgerald M."/>
            <person name="Foley K."/>
            <person name="Gage D."/>
            <person name="Galagan J."/>
            <person name="Gearin G."/>
            <person name="Gnerre S."/>
            <person name="Gnirke A."/>
            <person name="Goyette A."/>
            <person name="Graham J."/>
            <person name="Grandbois E."/>
            <person name="Gyaltsen K."/>
            <person name="Hafez N."/>
            <person name="Hagopian D."/>
            <person name="Hagos B."/>
            <person name="Hall J."/>
            <person name="Hatcher B."/>
            <person name="Heller A."/>
            <person name="Higgins H."/>
            <person name="Honan T."/>
            <person name="Horn A."/>
            <person name="Houde N."/>
            <person name="Hughes L."/>
            <person name="Hulme W."/>
            <person name="Husby E."/>
            <person name="Iliev I."/>
            <person name="Jaffe D."/>
            <person name="Jones C."/>
            <person name="Kamal M."/>
            <person name="Kamat A."/>
            <person name="Kamvysselis M."/>
            <person name="Karlsson E."/>
            <person name="Kells C."/>
            <person name="Kieu A."/>
            <person name="Kisner P."/>
            <person name="Kodira C."/>
            <person name="Kulbokas E."/>
            <person name="Labutti K."/>
            <person name="Lama D."/>
            <person name="Landers T."/>
            <person name="Leger J."/>
            <person name="Levine S."/>
            <person name="Lewis D."/>
            <person name="Lewis T."/>
            <person name="Lindblad-toh K."/>
            <person name="Liu X."/>
            <person name="Lokyitsang T."/>
            <person name="Lokyitsang Y."/>
            <person name="Lucien O."/>
            <person name="Lui A."/>
            <person name="Ma L.J."/>
            <person name="Mabbitt R."/>
            <person name="Macdonald J."/>
            <person name="Maclean C."/>
            <person name="Major J."/>
            <person name="Manning J."/>
            <person name="Marabella R."/>
            <person name="Maru K."/>
            <person name="Matthews C."/>
            <person name="Mauceli E."/>
            <person name="Mccarthy M."/>
            <person name="Mcdonough S."/>
            <person name="Mcghee T."/>
            <person name="Meldrim J."/>
            <person name="Meneus L."/>
            <person name="Mesirov J."/>
            <person name="Mihalev A."/>
            <person name="Mihova T."/>
            <person name="Mikkelsen T."/>
            <person name="Mlenga V."/>
            <person name="Moru K."/>
            <person name="Mozes J."/>
            <person name="Mulrain L."/>
            <person name="Munson G."/>
            <person name="Naylor J."/>
            <person name="Newes C."/>
            <person name="Nguyen C."/>
            <person name="Nguyen N."/>
            <person name="Nguyen T."/>
            <person name="Nicol R."/>
            <person name="Nielsen C."/>
            <person name="Nizzari M."/>
            <person name="Norbu C."/>
            <person name="Norbu N."/>
            <person name="O'donnell P."/>
            <person name="Okoawo O."/>
            <person name="O'leary S."/>
            <person name="Omotosho B."/>
            <person name="O'neill K."/>
            <person name="Osman S."/>
            <person name="Parker S."/>
            <person name="Perrin D."/>
            <person name="Phunkhang P."/>
            <person name="Piqani B."/>
            <person name="Purcell S."/>
            <person name="Rachupka T."/>
            <person name="Ramasamy U."/>
            <person name="Rameau R."/>
            <person name="Ray V."/>
            <person name="Raymond C."/>
            <person name="Retta R."/>
            <person name="Richardson S."/>
            <person name="Rise C."/>
            <person name="Rodriguez J."/>
            <person name="Rogers J."/>
            <person name="Rogov P."/>
            <person name="Rutman M."/>
            <person name="Schupbach R."/>
            <person name="Seaman C."/>
            <person name="Settipalli S."/>
            <person name="Sharpe T."/>
            <person name="Sheridan J."/>
            <person name="Sherpa N."/>
            <person name="Shi J."/>
            <person name="Smirnov S."/>
            <person name="Smith C."/>
            <person name="Sougnez C."/>
            <person name="Spencer B."/>
            <person name="Stalker J."/>
            <person name="Stange-thomann N."/>
            <person name="Stavropoulos S."/>
            <person name="Stetson K."/>
            <person name="Stone C."/>
            <person name="Stone S."/>
            <person name="Stubbs M."/>
            <person name="Talamas J."/>
            <person name="Tchuinga P."/>
            <person name="Tenzing P."/>
            <person name="Tesfaye S."/>
            <person name="Theodore J."/>
            <person name="Thoulutsang Y."/>
            <person name="Topham K."/>
            <person name="Towey S."/>
            <person name="Tsamla T."/>
            <person name="Tsomo N."/>
            <person name="Vallee D."/>
            <person name="Vassiliev H."/>
            <person name="Venkataraman V."/>
            <person name="Vinson J."/>
            <person name="Vo A."/>
            <person name="Wade C."/>
            <person name="Wang S."/>
            <person name="Wangchuk T."/>
            <person name="Wangdi T."/>
            <person name="Whittaker C."/>
            <person name="Wilkinson J."/>
            <person name="Wu Y."/>
            <person name="Wyman D."/>
            <person name="Yadav S."/>
            <person name="Yang S."/>
            <person name="Yang X."/>
            <person name="Yeager S."/>
            <person name="Yee E."/>
            <person name="Young G."/>
            <person name="Zainoun J."/>
            <person name="Zembeck L."/>
            <person name="Zimmer A."/>
            <person name="Zody M."/>
            <person name="Lander E."/>
        </authorList>
    </citation>
    <scope>NUCLEOTIDE SEQUENCE [LARGE SCALE GENOMIC DNA]</scope>
</reference>
<keyword evidence="2" id="KW-1185">Reference proteome</keyword>